<sequence>AMARVWRDGQRKKVRIYRLLTTGTIEEKIYQRQISKQELSGAVADTNVSSKRQDFSREDLKDLFTLHTKTTCLTHELLNCSCTTKTHGEEENARSVTSGVVNLARKCQLGLGGIRHETKEKNLSMAELLQWKHFSRPIEETNLEDDMLRLCADDIDFVFQTETNG</sequence>
<dbReference type="SUPFAM" id="SSF52540">
    <property type="entry name" value="P-loop containing nucleoside triphosphate hydrolases"/>
    <property type="match status" value="1"/>
</dbReference>
<gene>
    <name evidence="1" type="ORF">PACLA_8A050892</name>
</gene>
<name>A0A6S7KKC3_PARCT</name>
<dbReference type="Gene3D" id="1.20.120.850">
    <property type="entry name" value="SWI2/SNF2 ATPases, N-terminal domain"/>
    <property type="match status" value="1"/>
</dbReference>
<dbReference type="GO" id="GO:0000724">
    <property type="term" value="P:double-strand break repair via homologous recombination"/>
    <property type="evidence" value="ECO:0007669"/>
    <property type="project" value="TreeGrafter"/>
</dbReference>
<keyword evidence="2" id="KW-1185">Reference proteome</keyword>
<reference evidence="1" key="1">
    <citation type="submission" date="2020-04" db="EMBL/GenBank/DDBJ databases">
        <authorList>
            <person name="Alioto T."/>
            <person name="Alioto T."/>
            <person name="Gomez Garrido J."/>
        </authorList>
    </citation>
    <scope>NUCLEOTIDE SEQUENCE</scope>
    <source>
        <strain evidence="1">A484AB</strain>
    </source>
</reference>
<organism evidence="1 2">
    <name type="scientific">Paramuricea clavata</name>
    <name type="common">Red gorgonian</name>
    <name type="synonym">Violescent sea-whip</name>
    <dbReference type="NCBI Taxonomy" id="317549"/>
    <lineage>
        <taxon>Eukaryota</taxon>
        <taxon>Metazoa</taxon>
        <taxon>Cnidaria</taxon>
        <taxon>Anthozoa</taxon>
        <taxon>Octocorallia</taxon>
        <taxon>Malacalcyonacea</taxon>
        <taxon>Plexauridae</taxon>
        <taxon>Paramuricea</taxon>
    </lineage>
</organism>
<dbReference type="GO" id="GO:0015616">
    <property type="term" value="F:DNA translocase activity"/>
    <property type="evidence" value="ECO:0007669"/>
    <property type="project" value="TreeGrafter"/>
</dbReference>
<accession>A0A6S7KKC3</accession>
<dbReference type="InterPro" id="IPR027417">
    <property type="entry name" value="P-loop_NTPase"/>
</dbReference>
<feature type="non-terminal residue" evidence="1">
    <location>
        <position position="165"/>
    </location>
</feature>
<dbReference type="AlphaFoldDB" id="A0A6S7KKC3"/>
<evidence type="ECO:0000313" key="2">
    <source>
        <dbReference type="Proteomes" id="UP001152795"/>
    </source>
</evidence>
<evidence type="ECO:0000313" key="1">
    <source>
        <dbReference type="EMBL" id="CAB4042600.1"/>
    </source>
</evidence>
<dbReference type="PANTHER" id="PTHR45629:SF7">
    <property type="entry name" value="DNA EXCISION REPAIR PROTEIN ERCC-6-RELATED"/>
    <property type="match status" value="1"/>
</dbReference>
<proteinExistence type="predicted"/>
<protein>
    <submittedName>
        <fullName evidence="1">DNA repair and recombination RAD54B</fullName>
    </submittedName>
</protein>
<dbReference type="Gene3D" id="3.40.50.300">
    <property type="entry name" value="P-loop containing nucleotide triphosphate hydrolases"/>
    <property type="match status" value="1"/>
</dbReference>
<dbReference type="InterPro" id="IPR050496">
    <property type="entry name" value="SNF2_RAD54_helicase_repair"/>
</dbReference>
<dbReference type="GO" id="GO:0007131">
    <property type="term" value="P:reciprocal meiotic recombination"/>
    <property type="evidence" value="ECO:0007669"/>
    <property type="project" value="TreeGrafter"/>
</dbReference>
<dbReference type="Proteomes" id="UP001152795">
    <property type="component" value="Unassembled WGS sequence"/>
</dbReference>
<dbReference type="GO" id="GO:0005634">
    <property type="term" value="C:nucleus"/>
    <property type="evidence" value="ECO:0007669"/>
    <property type="project" value="TreeGrafter"/>
</dbReference>
<dbReference type="PANTHER" id="PTHR45629">
    <property type="entry name" value="SNF2/RAD54 FAMILY MEMBER"/>
    <property type="match status" value="1"/>
</dbReference>
<dbReference type="EMBL" id="CACRXK020030449">
    <property type="protein sequence ID" value="CAB4042600.1"/>
    <property type="molecule type" value="Genomic_DNA"/>
</dbReference>
<comment type="caution">
    <text evidence="1">The sequence shown here is derived from an EMBL/GenBank/DDBJ whole genome shotgun (WGS) entry which is preliminary data.</text>
</comment>